<proteinExistence type="predicted"/>
<organism evidence="1 2">
    <name type="scientific">Butyricimonas faecihominis</name>
    <dbReference type="NCBI Taxonomy" id="1472416"/>
    <lineage>
        <taxon>Bacteria</taxon>
        <taxon>Pseudomonadati</taxon>
        <taxon>Bacteroidota</taxon>
        <taxon>Bacteroidia</taxon>
        <taxon>Bacteroidales</taxon>
        <taxon>Odoribacteraceae</taxon>
        <taxon>Butyricimonas</taxon>
    </lineage>
</organism>
<protein>
    <recommendedName>
        <fullName evidence="3">RHS repeat protein</fullName>
    </recommendedName>
</protein>
<evidence type="ECO:0008006" key="3">
    <source>
        <dbReference type="Google" id="ProtNLM"/>
    </source>
</evidence>
<dbReference type="RefSeq" id="WP_124318249.1">
    <property type="nucleotide sequence ID" value="NZ_AP028155.1"/>
</dbReference>
<dbReference type="EMBL" id="JACIES010000012">
    <property type="protein sequence ID" value="MBB4027732.1"/>
    <property type="molecule type" value="Genomic_DNA"/>
</dbReference>
<accession>A0A7W6HZ82</accession>
<keyword evidence="2" id="KW-1185">Reference proteome</keyword>
<sequence>MKNSYLTMIVFTIFTISFCSQTQAQKQSRVERLYQHIAWSEGDKYDRLRERMDTKSMDAYKNEITLADALRQLLLTPGINAIEPYLKSDMTIQQQDGGARLRSFCQAANLNVNLFRHKADSTIFALLVYSKDQLEDSRTVLAQIKKYDYNIDPDIYEAIVRLKEKVQYADLKAQPTQAKCDTYFKDFHNQYNYVEVAKIYNDLLYKAALDKQNDSTILCYFNDTTLKTFYANTKEPRPYLTEVQKLYDDCLFKAIQTATSPEAQKHCINAYIECPYLAGCNRRYLPQVEYANDSIDLIILVSQVDSFPRLPLIKAYLQTHKYKQFRDKAQQLREQFIDSMIYISPTITRCYSGTNIVRETRTHNDSLTITTYQYSPQGLLTRIIQSTRLQKDSTTTTPLNLIVTTFRYNNLGKCYEEETIDSLTKATVCLINYQYDTTSHPVMKTTKWNHGQNTIDYYNHRGQVNRTQEYRNGLICAQTDYTYDTQGRLSGKIWINTRPDTDHPATKQVTLYTYDPFGYLVSISYVKENLQNEKITSNMTLTYDEFGNPINPNYQYTYDQTGTWTSKTSKTNPADSEKIAYVYKQNKK</sequence>
<evidence type="ECO:0000313" key="1">
    <source>
        <dbReference type="EMBL" id="MBB4027732.1"/>
    </source>
</evidence>
<gene>
    <name evidence="1" type="ORF">GGR14_003546</name>
</gene>
<dbReference type="GeneID" id="93099782"/>
<reference evidence="1 2" key="1">
    <citation type="submission" date="2020-08" db="EMBL/GenBank/DDBJ databases">
        <title>Genomic Encyclopedia of Type Strains, Phase IV (KMG-IV): sequencing the most valuable type-strain genomes for metagenomic binning, comparative biology and taxonomic classification.</title>
        <authorList>
            <person name="Goeker M."/>
        </authorList>
    </citation>
    <scope>NUCLEOTIDE SEQUENCE [LARGE SCALE GENOMIC DNA]</scope>
    <source>
        <strain evidence="1 2">DSM 105721</strain>
    </source>
</reference>
<dbReference type="OrthoDB" id="1095594at2"/>
<name>A0A7W6HZ82_9BACT</name>
<dbReference type="Proteomes" id="UP000546007">
    <property type="component" value="Unassembled WGS sequence"/>
</dbReference>
<dbReference type="AlphaFoldDB" id="A0A7W6HZ82"/>
<comment type="caution">
    <text evidence="1">The sequence shown here is derived from an EMBL/GenBank/DDBJ whole genome shotgun (WGS) entry which is preliminary data.</text>
</comment>
<evidence type="ECO:0000313" key="2">
    <source>
        <dbReference type="Proteomes" id="UP000546007"/>
    </source>
</evidence>